<accession>A0ABT7PSM8</accession>
<evidence type="ECO:0000256" key="1">
    <source>
        <dbReference type="SAM" id="MobiDB-lite"/>
    </source>
</evidence>
<dbReference type="InterPro" id="IPR002559">
    <property type="entry name" value="Transposase_11"/>
</dbReference>
<feature type="domain" description="Transposase IS4-like" evidence="2">
    <location>
        <begin position="170"/>
        <end position="343"/>
    </location>
</feature>
<evidence type="ECO:0000259" key="2">
    <source>
        <dbReference type="Pfam" id="PF01609"/>
    </source>
</evidence>
<comment type="caution">
    <text evidence="3">The sequence shown here is derived from an EMBL/GenBank/DDBJ whole genome shotgun (WGS) entry which is preliminary data.</text>
</comment>
<gene>
    <name evidence="3" type="ORF">QTN89_28825</name>
</gene>
<dbReference type="Pfam" id="PF01609">
    <property type="entry name" value="DDE_Tnp_1"/>
    <property type="match status" value="1"/>
</dbReference>
<feature type="compositionally biased region" description="Basic residues" evidence="1">
    <location>
        <begin position="416"/>
        <end position="437"/>
    </location>
</feature>
<dbReference type="EMBL" id="JASZZN010000079">
    <property type="protein sequence ID" value="MDM4019491.1"/>
    <property type="molecule type" value="Genomic_DNA"/>
</dbReference>
<dbReference type="PANTHER" id="PTHR33258:SF1">
    <property type="entry name" value="TRANSPOSASE INSL FOR INSERTION SEQUENCE ELEMENT IS186A-RELATED"/>
    <property type="match status" value="1"/>
</dbReference>
<keyword evidence="4" id="KW-1185">Reference proteome</keyword>
<proteinExistence type="predicted"/>
<protein>
    <submittedName>
        <fullName evidence="3">Transposase</fullName>
    </submittedName>
</protein>
<feature type="region of interest" description="Disordered" evidence="1">
    <location>
        <begin position="416"/>
        <end position="439"/>
    </location>
</feature>
<organism evidence="3 4">
    <name type="scientific">Roseiconus lacunae</name>
    <dbReference type="NCBI Taxonomy" id="2605694"/>
    <lineage>
        <taxon>Bacteria</taxon>
        <taxon>Pseudomonadati</taxon>
        <taxon>Planctomycetota</taxon>
        <taxon>Planctomycetia</taxon>
        <taxon>Pirellulales</taxon>
        <taxon>Pirellulaceae</taxon>
        <taxon>Roseiconus</taxon>
    </lineage>
</organism>
<dbReference type="PANTHER" id="PTHR33258">
    <property type="entry name" value="TRANSPOSASE INSL FOR INSERTION SEQUENCE ELEMENT IS186A-RELATED"/>
    <property type="match status" value="1"/>
</dbReference>
<sequence length="451" mass="51290">MDGKVLDRFVGDTPFAVMAQVVIRRLIGKELDAIFEESRSRQYHRQLAFSDLASTVALVALGCVKSFNKAYQRCREQIGVSRTAFYDKINRTEPSTLEAVVKHAGEVTAGIQDELQVQPWEIIPGHEVYAFDACHIKRTQKRLSVLRGLSTAPRPGAVVAKFDLQRQTFSQAYLLVDAHRQEATMLDRIAHDLTPGDVALADRQYCAALFFMRLDSEGKFFIVRQHRRMQCISRGERQFVGRIESGEVFEQKVEISKNGQTLWVRRLTLCLDQPTRDGDTEIHVLTNLSANVKATRIMEVYGFRWEEETGFYHLTMSLTCEMETMGHPHAALFLFCMAMVCYNVLAVLTSSLHAVHDEQDVENLSYFSVAEEIGTTTRGLLIAVDEAYWRQWEICTPSSLSKELIRLADRVPVSRYRKSQRGVKKKPPKRTLSRTRAHSSTARLLGIVKTP</sequence>
<dbReference type="Proteomes" id="UP001239462">
    <property type="component" value="Unassembled WGS sequence"/>
</dbReference>
<dbReference type="RefSeq" id="WP_289167617.1">
    <property type="nucleotide sequence ID" value="NZ_JASZZN010000079.1"/>
</dbReference>
<reference evidence="3 4" key="1">
    <citation type="submission" date="2023-06" db="EMBL/GenBank/DDBJ databases">
        <title>Roseiconus lacunae JC819 isolated from Gulf of Mannar region, Tamil Nadu.</title>
        <authorList>
            <person name="Pk S."/>
            <person name="Ch S."/>
            <person name="Ch V.R."/>
        </authorList>
    </citation>
    <scope>NUCLEOTIDE SEQUENCE [LARGE SCALE GENOMIC DNA]</scope>
    <source>
        <strain evidence="3 4">JC819</strain>
    </source>
</reference>
<dbReference type="SUPFAM" id="SSF53098">
    <property type="entry name" value="Ribonuclease H-like"/>
    <property type="match status" value="1"/>
</dbReference>
<evidence type="ECO:0000313" key="3">
    <source>
        <dbReference type="EMBL" id="MDM4019491.1"/>
    </source>
</evidence>
<dbReference type="InterPro" id="IPR012337">
    <property type="entry name" value="RNaseH-like_sf"/>
</dbReference>
<evidence type="ECO:0000313" key="4">
    <source>
        <dbReference type="Proteomes" id="UP001239462"/>
    </source>
</evidence>
<name>A0ABT7PSM8_9BACT</name>